<sequence length="152" mass="17692">MVTMLKLMVLSLLVSISFQRTYYNGWNQWKHNCEMCKKFLEIAIKDIGLLKNTTEEVGKEINTLKSKINPKCGSEKDLCNVMFSIESFMKKVLTVNNMKDAYEICLHDDINFCPPNGIRSMYDTPEFPQLTIDKISRKNFTLVLESMDKFEL</sequence>
<accession>A0A2A6CGM4</accession>
<proteinExistence type="predicted"/>
<reference evidence="2" key="1">
    <citation type="journal article" date="2008" name="Nat. Genet.">
        <title>The Pristionchus pacificus genome provides a unique perspective on nematode lifestyle and parasitism.</title>
        <authorList>
            <person name="Dieterich C."/>
            <person name="Clifton S.W."/>
            <person name="Schuster L.N."/>
            <person name="Chinwalla A."/>
            <person name="Delehaunty K."/>
            <person name="Dinkelacker I."/>
            <person name="Fulton L."/>
            <person name="Fulton R."/>
            <person name="Godfrey J."/>
            <person name="Minx P."/>
            <person name="Mitreva M."/>
            <person name="Roeseler W."/>
            <person name="Tian H."/>
            <person name="Witte H."/>
            <person name="Yang S.P."/>
            <person name="Wilson R.K."/>
            <person name="Sommer R.J."/>
        </authorList>
    </citation>
    <scope>NUCLEOTIDE SEQUENCE [LARGE SCALE GENOMIC DNA]</scope>
    <source>
        <strain evidence="2">PS312</strain>
    </source>
</reference>
<dbReference type="AlphaFoldDB" id="A0A2A6CGM4"/>
<gene>
    <name evidence="1" type="primary">WBGene00277547</name>
</gene>
<evidence type="ECO:0000313" key="2">
    <source>
        <dbReference type="Proteomes" id="UP000005239"/>
    </source>
</evidence>
<accession>A0A8R1URS7</accession>
<organism evidence="1 2">
    <name type="scientific">Pristionchus pacificus</name>
    <name type="common">Parasitic nematode worm</name>
    <dbReference type="NCBI Taxonomy" id="54126"/>
    <lineage>
        <taxon>Eukaryota</taxon>
        <taxon>Metazoa</taxon>
        <taxon>Ecdysozoa</taxon>
        <taxon>Nematoda</taxon>
        <taxon>Chromadorea</taxon>
        <taxon>Rhabditida</taxon>
        <taxon>Rhabditina</taxon>
        <taxon>Diplogasteromorpha</taxon>
        <taxon>Diplogasteroidea</taxon>
        <taxon>Neodiplogasteridae</taxon>
        <taxon>Pristionchus</taxon>
    </lineage>
</organism>
<dbReference type="Proteomes" id="UP000005239">
    <property type="component" value="Unassembled WGS sequence"/>
</dbReference>
<reference evidence="1" key="2">
    <citation type="submission" date="2022-06" db="UniProtKB">
        <authorList>
            <consortium name="EnsemblMetazoa"/>
        </authorList>
    </citation>
    <scope>IDENTIFICATION</scope>
    <source>
        <strain evidence="1">PS312</strain>
    </source>
</reference>
<evidence type="ECO:0000313" key="1">
    <source>
        <dbReference type="EnsemblMetazoa" id="PPA39178.1"/>
    </source>
</evidence>
<dbReference type="EnsemblMetazoa" id="PPA39178.1">
    <property type="protein sequence ID" value="PPA39178.1"/>
    <property type="gene ID" value="WBGene00277547"/>
</dbReference>
<keyword evidence="2" id="KW-1185">Reference proteome</keyword>
<name>A0A2A6CGM4_PRIPA</name>
<protein>
    <submittedName>
        <fullName evidence="1">Uncharacterized protein</fullName>
    </submittedName>
</protein>